<name>A0A7W9CTK0_9HYPH</name>
<dbReference type="Pfam" id="PF00294">
    <property type="entry name" value="PfkB"/>
    <property type="match status" value="1"/>
</dbReference>
<dbReference type="PANTHER" id="PTHR43085">
    <property type="entry name" value="HEXOKINASE FAMILY MEMBER"/>
    <property type="match status" value="1"/>
</dbReference>
<dbReference type="InterPro" id="IPR050306">
    <property type="entry name" value="PfkB_Carbo_kinase"/>
</dbReference>
<proteinExistence type="inferred from homology"/>
<evidence type="ECO:0000256" key="1">
    <source>
        <dbReference type="ARBA" id="ARBA00010688"/>
    </source>
</evidence>
<evidence type="ECO:0000313" key="8">
    <source>
        <dbReference type="Proteomes" id="UP000523821"/>
    </source>
</evidence>
<dbReference type="InterPro" id="IPR011611">
    <property type="entry name" value="PfkB_dom"/>
</dbReference>
<accession>A0A7W9CTK0</accession>
<comment type="similarity">
    <text evidence="1">Belongs to the carbohydrate kinase PfkB family.</text>
</comment>
<organism evidence="7 8">
    <name type="scientific">Prosthecomicrobium pneumaticum</name>
    <dbReference type="NCBI Taxonomy" id="81895"/>
    <lineage>
        <taxon>Bacteria</taxon>
        <taxon>Pseudomonadati</taxon>
        <taxon>Pseudomonadota</taxon>
        <taxon>Alphaproteobacteria</taxon>
        <taxon>Hyphomicrobiales</taxon>
        <taxon>Kaistiaceae</taxon>
        <taxon>Prosthecomicrobium</taxon>
    </lineage>
</organism>
<dbReference type="CDD" id="cd01166">
    <property type="entry name" value="KdgK"/>
    <property type="match status" value="1"/>
</dbReference>
<evidence type="ECO:0000256" key="5">
    <source>
        <dbReference type="ARBA" id="ARBA00022840"/>
    </source>
</evidence>
<evidence type="ECO:0000256" key="2">
    <source>
        <dbReference type="ARBA" id="ARBA00022679"/>
    </source>
</evidence>
<keyword evidence="3" id="KW-0547">Nucleotide-binding</keyword>
<dbReference type="GO" id="GO:0005524">
    <property type="term" value="F:ATP binding"/>
    <property type="evidence" value="ECO:0007669"/>
    <property type="project" value="UniProtKB-KW"/>
</dbReference>
<evidence type="ECO:0000259" key="6">
    <source>
        <dbReference type="Pfam" id="PF00294"/>
    </source>
</evidence>
<dbReference type="Proteomes" id="UP000523821">
    <property type="component" value="Unassembled WGS sequence"/>
</dbReference>
<dbReference type="PANTHER" id="PTHR43085:SF1">
    <property type="entry name" value="PSEUDOURIDINE KINASE-RELATED"/>
    <property type="match status" value="1"/>
</dbReference>
<feature type="domain" description="Carbohydrate kinase PfkB" evidence="6">
    <location>
        <begin position="10"/>
        <end position="307"/>
    </location>
</feature>
<reference evidence="7 8" key="1">
    <citation type="submission" date="2020-08" db="EMBL/GenBank/DDBJ databases">
        <title>Genomic Encyclopedia of Type Strains, Phase IV (KMG-IV): sequencing the most valuable type-strain genomes for metagenomic binning, comparative biology and taxonomic classification.</title>
        <authorList>
            <person name="Goeker M."/>
        </authorList>
    </citation>
    <scope>NUCLEOTIDE SEQUENCE [LARGE SCALE GENOMIC DNA]</scope>
    <source>
        <strain evidence="7 8">DSM 16268</strain>
    </source>
</reference>
<gene>
    <name evidence="7" type="ORF">GGQ63_000683</name>
</gene>
<evidence type="ECO:0000256" key="4">
    <source>
        <dbReference type="ARBA" id="ARBA00022777"/>
    </source>
</evidence>
<dbReference type="InterPro" id="IPR029056">
    <property type="entry name" value="Ribokinase-like"/>
</dbReference>
<evidence type="ECO:0000313" key="7">
    <source>
        <dbReference type="EMBL" id="MBB5751640.1"/>
    </source>
</evidence>
<keyword evidence="5" id="KW-0067">ATP-binding</keyword>
<keyword evidence="2" id="KW-0808">Transferase</keyword>
<dbReference type="Gene3D" id="3.40.1190.20">
    <property type="match status" value="1"/>
</dbReference>
<dbReference type="GO" id="GO:0016301">
    <property type="term" value="F:kinase activity"/>
    <property type="evidence" value="ECO:0007669"/>
    <property type="project" value="UniProtKB-KW"/>
</dbReference>
<dbReference type="SUPFAM" id="SSF53613">
    <property type="entry name" value="Ribokinase-like"/>
    <property type="match status" value="1"/>
</dbReference>
<dbReference type="AlphaFoldDB" id="A0A7W9CTK0"/>
<dbReference type="RefSeq" id="WP_183852489.1">
    <property type="nucleotide sequence ID" value="NZ_JACHOO010000001.1"/>
</dbReference>
<keyword evidence="8" id="KW-1185">Reference proteome</keyword>
<protein>
    <submittedName>
        <fullName evidence="7">Sugar/nucleoside kinase (Ribokinase family)</fullName>
    </submittedName>
</protein>
<keyword evidence="4 7" id="KW-0418">Kinase</keyword>
<dbReference type="EMBL" id="JACHOO010000001">
    <property type="protein sequence ID" value="MBB5751640.1"/>
    <property type="molecule type" value="Genomic_DNA"/>
</dbReference>
<comment type="caution">
    <text evidence="7">The sequence shown here is derived from an EMBL/GenBank/DDBJ whole genome shotgun (WGS) entry which is preliminary data.</text>
</comment>
<sequence>MSAAGEGAAVASLGELLVEFVCTEKDGHNRRATAYVGPFPSGAPGIFIDQAARVGARAIFAGAVGSDAFGTVLTDRLGAVGVSDALIRVVDGVPTGSAFVAYNSDGSRDFVFNIAHSAAARLPGAGEAIAAFIAHGTGVFHISGSSLGDAAMRETALAVARGLAEAGVAISFDPNIRKELLGDPGYFAAVAALTALSTYVLPSEEDAAVLFPGEAFEAYADRLIAAGAESVVLKRGAAGCLGRDRAGATVERPAHRVEVVDPTGAGDCFCATYVGLRTLGLPFAASVARANAAGALAVGRLGPMEGNSDRPALERLLEPGS</sequence>
<evidence type="ECO:0000256" key="3">
    <source>
        <dbReference type="ARBA" id="ARBA00022741"/>
    </source>
</evidence>